<dbReference type="InterPro" id="IPR050361">
    <property type="entry name" value="MPP/UQCRC_Complex"/>
</dbReference>
<dbReference type="PANTHER" id="PTHR11851:SF49">
    <property type="entry name" value="MITOCHONDRIAL-PROCESSING PEPTIDASE SUBUNIT ALPHA"/>
    <property type="match status" value="1"/>
</dbReference>
<dbReference type="EMBL" id="GDHC01019826">
    <property type="protein sequence ID" value="JAP98802.1"/>
    <property type="molecule type" value="Transcribed_RNA"/>
</dbReference>
<dbReference type="GO" id="GO:0046872">
    <property type="term" value="F:metal ion binding"/>
    <property type="evidence" value="ECO:0007669"/>
    <property type="project" value="InterPro"/>
</dbReference>
<reference evidence="3" key="3">
    <citation type="journal article" date="2016" name="Gigascience">
        <title>De novo construction of an expanded transcriptome assembly for the western tarnished plant bug, Lygus hesperus.</title>
        <authorList>
            <person name="Tassone E.E."/>
            <person name="Geib S.M."/>
            <person name="Hall B."/>
            <person name="Fabrick J.A."/>
            <person name="Brent C.S."/>
            <person name="Hull J.J."/>
        </authorList>
    </citation>
    <scope>NUCLEOTIDE SEQUENCE</scope>
</reference>
<evidence type="ECO:0000256" key="1">
    <source>
        <dbReference type="ARBA" id="ARBA00007261"/>
    </source>
</evidence>
<comment type="similarity">
    <text evidence="1">Belongs to the peptidase M16 family.</text>
</comment>
<protein>
    <submittedName>
        <fullName evidence="2">Mitochondrial-processing peptidase subunit alpha</fullName>
    </submittedName>
</protein>
<dbReference type="SUPFAM" id="SSF63411">
    <property type="entry name" value="LuxS/MPP-like metallohydrolase"/>
    <property type="match status" value="1"/>
</dbReference>
<evidence type="ECO:0000313" key="2">
    <source>
        <dbReference type="EMBL" id="JAG23214.1"/>
    </source>
</evidence>
<dbReference type="PANTHER" id="PTHR11851">
    <property type="entry name" value="METALLOPROTEASE"/>
    <property type="match status" value="1"/>
</dbReference>
<reference evidence="2" key="1">
    <citation type="journal article" date="2014" name="PLoS ONE">
        <title>Transcriptome-Based Identification of ABC Transporters in the Western Tarnished Plant Bug Lygus hesperus.</title>
        <authorList>
            <person name="Hull J.J."/>
            <person name="Chaney K."/>
            <person name="Geib S.M."/>
            <person name="Fabrick J.A."/>
            <person name="Brent C.S."/>
            <person name="Walsh D."/>
            <person name="Lavine L.C."/>
        </authorList>
    </citation>
    <scope>NUCLEOTIDE SEQUENCE</scope>
</reference>
<dbReference type="EMBL" id="GBHO01020390">
    <property type="protein sequence ID" value="JAG23214.1"/>
    <property type="molecule type" value="Transcribed_RNA"/>
</dbReference>
<evidence type="ECO:0000313" key="3">
    <source>
        <dbReference type="EMBL" id="JAP98802.1"/>
    </source>
</evidence>
<sequence length="109" mass="12236">MDSVVETLLQQLTRMVDISQVDVDNSKQQLRSTILMNLESHLNRAEDMARHVSIYKSYNPAQVLEKVDAVTVDDVRRVAQQLLQSPPSIACYGNVLQVPKLSTIASKLQ</sequence>
<accession>A0A0A9XTL2</accession>
<dbReference type="AlphaFoldDB" id="A0A0A9XTL2"/>
<gene>
    <name evidence="2" type="primary">MPP</name>
    <name evidence="2" type="ORF">CM83_99266</name>
    <name evidence="3" type="ORF">g.92275</name>
</gene>
<organism evidence="2">
    <name type="scientific">Lygus hesperus</name>
    <name type="common">Western plant bug</name>
    <dbReference type="NCBI Taxonomy" id="30085"/>
    <lineage>
        <taxon>Eukaryota</taxon>
        <taxon>Metazoa</taxon>
        <taxon>Ecdysozoa</taxon>
        <taxon>Arthropoda</taxon>
        <taxon>Hexapoda</taxon>
        <taxon>Insecta</taxon>
        <taxon>Pterygota</taxon>
        <taxon>Neoptera</taxon>
        <taxon>Paraneoptera</taxon>
        <taxon>Hemiptera</taxon>
        <taxon>Heteroptera</taxon>
        <taxon>Panheteroptera</taxon>
        <taxon>Cimicomorpha</taxon>
        <taxon>Miridae</taxon>
        <taxon>Mirini</taxon>
        <taxon>Lygus</taxon>
    </lineage>
</organism>
<reference evidence="2" key="2">
    <citation type="submission" date="2014-07" db="EMBL/GenBank/DDBJ databases">
        <authorList>
            <person name="Hull J."/>
        </authorList>
    </citation>
    <scope>NUCLEOTIDE SEQUENCE</scope>
</reference>
<name>A0A0A9XTL2_LYGHE</name>
<dbReference type="GO" id="GO:0005739">
    <property type="term" value="C:mitochondrion"/>
    <property type="evidence" value="ECO:0007669"/>
    <property type="project" value="TreeGrafter"/>
</dbReference>
<dbReference type="InterPro" id="IPR011249">
    <property type="entry name" value="Metalloenz_LuxS/M16"/>
</dbReference>
<proteinExistence type="inferred from homology"/>
<dbReference type="Gene3D" id="3.30.830.10">
    <property type="entry name" value="Metalloenzyme, LuxS/M16 peptidase-like"/>
    <property type="match status" value="1"/>
</dbReference>